<accession>A0AAN6MW79</accession>
<keyword evidence="2" id="KW-1185">Reference proteome</keyword>
<comment type="caution">
    <text evidence="1">The sequence shown here is derived from an EMBL/GenBank/DDBJ whole genome shotgun (WGS) entry which is preliminary data.</text>
</comment>
<gene>
    <name evidence="1" type="ORF">QBC46DRAFT_399355</name>
</gene>
<sequence>MGVLSRSNEMAVRTTWTLHLQFVRPLARSSSQWLLFLASCSITPSAPSVSPSPSRTTPAFGWVGVFSPSCAAQQIERGCGGATVARLMVCARSRGRAPSQLCSRSGPYMNLKSPCHEESIPASHHSQLFLRSPKPYVDTRSATLFLVRALTLGIDTWSASVDWPTIPCPSSPLSAKQQHRLQIDAIRFKMRLHPTPEFRSQSNCLTKDD</sequence>
<proteinExistence type="predicted"/>
<dbReference type="Proteomes" id="UP001303473">
    <property type="component" value="Unassembled WGS sequence"/>
</dbReference>
<reference evidence="2" key="1">
    <citation type="journal article" date="2023" name="Mol. Phylogenet. Evol.">
        <title>Genome-scale phylogeny and comparative genomics of the fungal order Sordariales.</title>
        <authorList>
            <person name="Hensen N."/>
            <person name="Bonometti L."/>
            <person name="Westerberg I."/>
            <person name="Brannstrom I.O."/>
            <person name="Guillou S."/>
            <person name="Cros-Aarteil S."/>
            <person name="Calhoun S."/>
            <person name="Haridas S."/>
            <person name="Kuo A."/>
            <person name="Mondo S."/>
            <person name="Pangilinan J."/>
            <person name="Riley R."/>
            <person name="LaButti K."/>
            <person name="Andreopoulos B."/>
            <person name="Lipzen A."/>
            <person name="Chen C."/>
            <person name="Yan M."/>
            <person name="Daum C."/>
            <person name="Ng V."/>
            <person name="Clum A."/>
            <person name="Steindorff A."/>
            <person name="Ohm R.A."/>
            <person name="Martin F."/>
            <person name="Silar P."/>
            <person name="Natvig D.O."/>
            <person name="Lalanne C."/>
            <person name="Gautier V."/>
            <person name="Ament-Velasquez S.L."/>
            <person name="Kruys A."/>
            <person name="Hutchinson M.I."/>
            <person name="Powell A.J."/>
            <person name="Barry K."/>
            <person name="Miller A.N."/>
            <person name="Grigoriev I.V."/>
            <person name="Debuchy R."/>
            <person name="Gladieux P."/>
            <person name="Hiltunen Thoren M."/>
            <person name="Johannesson H."/>
        </authorList>
    </citation>
    <scope>NUCLEOTIDE SEQUENCE [LARGE SCALE GENOMIC DNA]</scope>
    <source>
        <strain evidence="2">CBS 340.73</strain>
    </source>
</reference>
<protein>
    <submittedName>
        <fullName evidence="1">Uncharacterized protein</fullName>
    </submittedName>
</protein>
<evidence type="ECO:0000313" key="1">
    <source>
        <dbReference type="EMBL" id="KAK3934621.1"/>
    </source>
</evidence>
<dbReference type="EMBL" id="MU853973">
    <property type="protein sequence ID" value="KAK3934621.1"/>
    <property type="molecule type" value="Genomic_DNA"/>
</dbReference>
<evidence type="ECO:0000313" key="2">
    <source>
        <dbReference type="Proteomes" id="UP001303473"/>
    </source>
</evidence>
<dbReference type="AlphaFoldDB" id="A0AAN6MW79"/>
<name>A0AAN6MW79_9PEZI</name>
<organism evidence="1 2">
    <name type="scientific">Diplogelasinospora grovesii</name>
    <dbReference type="NCBI Taxonomy" id="303347"/>
    <lineage>
        <taxon>Eukaryota</taxon>
        <taxon>Fungi</taxon>
        <taxon>Dikarya</taxon>
        <taxon>Ascomycota</taxon>
        <taxon>Pezizomycotina</taxon>
        <taxon>Sordariomycetes</taxon>
        <taxon>Sordariomycetidae</taxon>
        <taxon>Sordariales</taxon>
        <taxon>Diplogelasinosporaceae</taxon>
        <taxon>Diplogelasinospora</taxon>
    </lineage>
</organism>